<evidence type="ECO:0000313" key="15">
    <source>
        <dbReference type="WBParaSite" id="TMUE_2000009758.1"/>
    </source>
</evidence>
<keyword evidence="7 12" id="KW-1133">Transmembrane helix</keyword>
<keyword evidence="3 11" id="KW-0813">Transport</keyword>
<proteinExistence type="inferred from homology"/>
<feature type="repeat" description="Solcar" evidence="10">
    <location>
        <begin position="243"/>
        <end position="336"/>
    </location>
</feature>
<keyword evidence="8" id="KW-0496">Mitochondrion</keyword>
<dbReference type="WBParaSite" id="TMUE_0000001954.1">
    <property type="protein sequence ID" value="TMUE_0000001954.1"/>
    <property type="gene ID" value="WBGene00297817"/>
</dbReference>
<keyword evidence="9 10" id="KW-0472">Membrane</keyword>
<name>A0A5S6QRH6_TRIMR</name>
<dbReference type="AlphaFoldDB" id="A0A5S6QRH6"/>
<evidence type="ECO:0000256" key="10">
    <source>
        <dbReference type="PROSITE-ProRule" id="PRU00282"/>
    </source>
</evidence>
<dbReference type="GO" id="GO:0005743">
    <property type="term" value="C:mitochondrial inner membrane"/>
    <property type="evidence" value="ECO:0007669"/>
    <property type="project" value="UniProtKB-SubCell"/>
</dbReference>
<feature type="repeat" description="Solcar" evidence="10">
    <location>
        <begin position="29"/>
        <end position="142"/>
    </location>
</feature>
<dbReference type="SUPFAM" id="SSF103506">
    <property type="entry name" value="Mitochondrial carrier"/>
    <property type="match status" value="2"/>
</dbReference>
<reference evidence="13" key="2">
    <citation type="submission" date="2014-03" db="EMBL/GenBank/DDBJ databases">
        <title>The whipworm genome and dual-species transcriptomics of an intimate host-pathogen interaction.</title>
        <authorList>
            <person name="Foth B.J."/>
            <person name="Tsai I.J."/>
            <person name="Reid A.J."/>
            <person name="Bancroft A.J."/>
            <person name="Nichol S."/>
            <person name="Tracey A."/>
            <person name="Holroyd N."/>
            <person name="Cotton J.A."/>
            <person name="Stanley E.J."/>
            <person name="Zarowiecki M."/>
            <person name="Liu J.Z."/>
            <person name="Huckvale T."/>
            <person name="Cooper P.J."/>
            <person name="Grencis R.K."/>
            <person name="Berriman M."/>
        </authorList>
    </citation>
    <scope>NUCLEOTIDE SEQUENCE [LARGE SCALE GENOMIC DNA]</scope>
    <source>
        <strain evidence="13">Edinburgh</strain>
    </source>
</reference>
<sequence length="351" mass="38622">MRDANITPVQQVLASCSGAFITALLANPLDVVKVRLQKQTTPAICVTPLDVVKVRLQAQRRPSVYGRCFIISSGLMDHLCTFCGFPEGGGTVRRFSGTMDAFFKISRYEGIGALWSGLTPALAMAIPATVCYFTLYDNLVSRLYRQFGQELWVPMLAGGSARVVSATLISPLEMARTKLQSKSMRFFDVVDAVNSMIRQSGLKSLYLGLGPTLLRDVPFSAIYWTSVEYLKSEVLWRLNKQDTSFSISLCIGAFSGSVAALCTLPFDVVKTHRQIQLGEMDPCGQKNASVSTWRSLSLLRQKHGVKSLFTGIVPRLVKVAPACAIMIATYDYGKLMFERRNISGSSWLGIV</sequence>
<keyword evidence="13" id="KW-1185">Reference proteome</keyword>
<keyword evidence="5" id="KW-0677">Repeat</keyword>
<dbReference type="GO" id="GO:1990542">
    <property type="term" value="P:mitochondrial transmembrane transport"/>
    <property type="evidence" value="ECO:0007669"/>
    <property type="project" value="InterPro"/>
</dbReference>
<evidence type="ECO:0000256" key="6">
    <source>
        <dbReference type="ARBA" id="ARBA00022792"/>
    </source>
</evidence>
<evidence type="ECO:0000256" key="7">
    <source>
        <dbReference type="ARBA" id="ARBA00022989"/>
    </source>
</evidence>
<dbReference type="InterPro" id="IPR045315">
    <property type="entry name" value="Mtm1-like"/>
</dbReference>
<dbReference type="STRING" id="70415.A0A5S6QRH6"/>
<evidence type="ECO:0000256" key="12">
    <source>
        <dbReference type="SAM" id="Phobius"/>
    </source>
</evidence>
<evidence type="ECO:0000256" key="4">
    <source>
        <dbReference type="ARBA" id="ARBA00022692"/>
    </source>
</evidence>
<reference evidence="13" key="1">
    <citation type="submission" date="2013-11" db="EMBL/GenBank/DDBJ databases">
        <authorList>
            <person name="Aslett M."/>
        </authorList>
    </citation>
    <scope>NUCLEOTIDE SEQUENCE [LARGE SCALE GENOMIC DNA]</scope>
    <source>
        <strain evidence="13">Edinburgh</strain>
    </source>
</reference>
<evidence type="ECO:0000313" key="14">
    <source>
        <dbReference type="WBParaSite" id="TMUE_0000001954.1"/>
    </source>
</evidence>
<evidence type="ECO:0000256" key="11">
    <source>
        <dbReference type="RuleBase" id="RU000488"/>
    </source>
</evidence>
<evidence type="ECO:0000256" key="3">
    <source>
        <dbReference type="ARBA" id="ARBA00022448"/>
    </source>
</evidence>
<comment type="similarity">
    <text evidence="2 11">Belongs to the mitochondrial carrier (TC 2.A.29) family.</text>
</comment>
<evidence type="ECO:0000256" key="1">
    <source>
        <dbReference type="ARBA" id="ARBA00004448"/>
    </source>
</evidence>
<dbReference type="Proteomes" id="UP000046395">
    <property type="component" value="Unassembled WGS sequence"/>
</dbReference>
<dbReference type="PROSITE" id="PS51257">
    <property type="entry name" value="PROKAR_LIPOPROTEIN"/>
    <property type="match status" value="1"/>
</dbReference>
<dbReference type="WBParaSite" id="TMUE_2000009758.1">
    <property type="protein sequence ID" value="TMUE_2000009758.1"/>
    <property type="gene ID" value="WBGene00300727"/>
</dbReference>
<protein>
    <submittedName>
        <fullName evidence="14 15">Solute carrier family 25 member 40</fullName>
    </submittedName>
</protein>
<dbReference type="Pfam" id="PF00153">
    <property type="entry name" value="Mito_carr"/>
    <property type="match status" value="4"/>
</dbReference>
<comment type="subcellular location">
    <subcellularLocation>
        <location evidence="1">Mitochondrion inner membrane</location>
        <topology evidence="1">Multi-pass membrane protein</topology>
    </subcellularLocation>
</comment>
<reference evidence="14 15" key="3">
    <citation type="submission" date="2019-12" db="UniProtKB">
        <authorList>
            <consortium name="WormBaseParasite"/>
        </authorList>
    </citation>
    <scope>IDENTIFICATION</scope>
</reference>
<dbReference type="Gene3D" id="1.50.40.10">
    <property type="entry name" value="Mitochondrial carrier domain"/>
    <property type="match status" value="2"/>
</dbReference>
<dbReference type="InterPro" id="IPR002067">
    <property type="entry name" value="MCP"/>
</dbReference>
<evidence type="ECO:0000256" key="9">
    <source>
        <dbReference type="ARBA" id="ARBA00023136"/>
    </source>
</evidence>
<dbReference type="PRINTS" id="PR00926">
    <property type="entry name" value="MITOCARRIER"/>
</dbReference>
<evidence type="ECO:0000256" key="5">
    <source>
        <dbReference type="ARBA" id="ARBA00022737"/>
    </source>
</evidence>
<dbReference type="InterPro" id="IPR018108">
    <property type="entry name" value="MCP_transmembrane"/>
</dbReference>
<evidence type="ECO:0000256" key="2">
    <source>
        <dbReference type="ARBA" id="ARBA00006375"/>
    </source>
</evidence>
<dbReference type="InterPro" id="IPR023395">
    <property type="entry name" value="MCP_dom_sf"/>
</dbReference>
<dbReference type="PANTHER" id="PTHR45760:SF2">
    <property type="entry name" value="FI19922P1-RELATED"/>
    <property type="match status" value="1"/>
</dbReference>
<evidence type="ECO:0000256" key="8">
    <source>
        <dbReference type="ARBA" id="ARBA00023128"/>
    </source>
</evidence>
<feature type="repeat" description="Solcar" evidence="10">
    <location>
        <begin position="149"/>
        <end position="233"/>
    </location>
</feature>
<keyword evidence="4 10" id="KW-0812">Transmembrane</keyword>
<keyword evidence="6" id="KW-0999">Mitochondrion inner membrane</keyword>
<organism evidence="13 15">
    <name type="scientific">Trichuris muris</name>
    <name type="common">Mouse whipworm</name>
    <dbReference type="NCBI Taxonomy" id="70415"/>
    <lineage>
        <taxon>Eukaryota</taxon>
        <taxon>Metazoa</taxon>
        <taxon>Ecdysozoa</taxon>
        <taxon>Nematoda</taxon>
        <taxon>Enoplea</taxon>
        <taxon>Dorylaimia</taxon>
        <taxon>Trichinellida</taxon>
        <taxon>Trichuridae</taxon>
        <taxon>Trichuris</taxon>
    </lineage>
</organism>
<dbReference type="PANTHER" id="PTHR45760">
    <property type="entry name" value="FI19922P1-RELATED"/>
    <property type="match status" value="1"/>
</dbReference>
<accession>A0A5S6QRH6</accession>
<evidence type="ECO:0000313" key="13">
    <source>
        <dbReference type="Proteomes" id="UP000046395"/>
    </source>
</evidence>
<dbReference type="PROSITE" id="PS50920">
    <property type="entry name" value="SOLCAR"/>
    <property type="match status" value="3"/>
</dbReference>
<feature type="transmembrane region" description="Helical" evidence="12">
    <location>
        <begin position="113"/>
        <end position="135"/>
    </location>
</feature>